<name>A0A1H1Q9N8_9GAMM</name>
<feature type="region of interest" description="Disordered" evidence="1">
    <location>
        <begin position="97"/>
        <end position="148"/>
    </location>
</feature>
<feature type="compositionally biased region" description="Polar residues" evidence="1">
    <location>
        <begin position="101"/>
        <end position="114"/>
    </location>
</feature>
<feature type="region of interest" description="Disordered" evidence="1">
    <location>
        <begin position="227"/>
        <end position="247"/>
    </location>
</feature>
<dbReference type="Proteomes" id="UP000243207">
    <property type="component" value="Chromosome I"/>
</dbReference>
<feature type="compositionally biased region" description="Basic and acidic residues" evidence="1">
    <location>
        <begin position="232"/>
        <end position="247"/>
    </location>
</feature>
<dbReference type="OrthoDB" id="6107855at2"/>
<protein>
    <recommendedName>
        <fullName evidence="2">DnaT DNA-binding domain-containing protein</fullName>
    </recommendedName>
</protein>
<gene>
    <name evidence="3" type="ORF">SAMN05216421_1087</name>
</gene>
<dbReference type="EMBL" id="LT629736">
    <property type="protein sequence ID" value="SDS20120.1"/>
    <property type="molecule type" value="Genomic_DNA"/>
</dbReference>
<keyword evidence="4" id="KW-1185">Reference proteome</keyword>
<dbReference type="Pfam" id="PF17948">
    <property type="entry name" value="DnaT"/>
    <property type="match status" value="1"/>
</dbReference>
<sequence length="247" mass="27291">MAGDWIKFEMATLDKPEVCQIADMADIDVDAVVGKLLRVWTWFDQQTAEGNAPSVTKRLLDRLVGVTGFCEHMKAVGWMHEAEGVISLPNFARHNGKTAKNRAQTAKRVSQHKTGNAKGNGGSVTKSEENALPREEKRRDINPSHTPRDAAVPFAMYLDWQPDPNTLAAYCRTAGMTVDQFTQEAIGPFICHHEARGTVKSGPEHTSALVAWVKRDAARDARVVPFAGRSSRGPDLDDRATGWLEER</sequence>
<proteinExistence type="predicted"/>
<reference evidence="4" key="1">
    <citation type="submission" date="2016-10" db="EMBL/GenBank/DDBJ databases">
        <authorList>
            <person name="Varghese N."/>
            <person name="Submissions S."/>
        </authorList>
    </citation>
    <scope>NUCLEOTIDE SEQUENCE [LARGE SCALE GENOMIC DNA]</scope>
    <source>
        <strain evidence="4">NRRL B-51270</strain>
    </source>
</reference>
<accession>A0A1H1Q9N8</accession>
<evidence type="ECO:0000313" key="3">
    <source>
        <dbReference type="EMBL" id="SDS20120.1"/>
    </source>
</evidence>
<evidence type="ECO:0000313" key="4">
    <source>
        <dbReference type="Proteomes" id="UP000243207"/>
    </source>
</evidence>
<dbReference type="AlphaFoldDB" id="A0A1H1Q9N8"/>
<organism evidence="3 4">
    <name type="scientific">Halopseudomonas xinjiangensis</name>
    <dbReference type="NCBI Taxonomy" id="487184"/>
    <lineage>
        <taxon>Bacteria</taxon>
        <taxon>Pseudomonadati</taxon>
        <taxon>Pseudomonadota</taxon>
        <taxon>Gammaproteobacteria</taxon>
        <taxon>Pseudomonadales</taxon>
        <taxon>Pseudomonadaceae</taxon>
        <taxon>Halopseudomonas</taxon>
    </lineage>
</organism>
<dbReference type="Gene3D" id="1.10.8.1180">
    <property type="match status" value="1"/>
</dbReference>
<dbReference type="STRING" id="487184.SAMN05216421_1087"/>
<evidence type="ECO:0000259" key="2">
    <source>
        <dbReference type="Pfam" id="PF17948"/>
    </source>
</evidence>
<dbReference type="InterPro" id="IPR040480">
    <property type="entry name" value="DnaT_DNA_bind"/>
</dbReference>
<feature type="domain" description="DnaT DNA-binding" evidence="2">
    <location>
        <begin position="154"/>
        <end position="220"/>
    </location>
</feature>
<feature type="compositionally biased region" description="Basic and acidic residues" evidence="1">
    <location>
        <begin position="126"/>
        <end position="148"/>
    </location>
</feature>
<evidence type="ECO:0000256" key="1">
    <source>
        <dbReference type="SAM" id="MobiDB-lite"/>
    </source>
</evidence>